<name>A0ABV0GHK5_9BURK</name>
<gene>
    <name evidence="2" type="ORF">ABDJ40_17240</name>
</gene>
<dbReference type="PANTHER" id="PTHR38834:SF3">
    <property type="entry name" value="SOLUTE-BINDING PROTEIN FAMILY 3_N-TERMINAL DOMAIN-CONTAINING PROTEIN"/>
    <property type="match status" value="1"/>
</dbReference>
<dbReference type="Proteomes" id="UP001462640">
    <property type="component" value="Unassembled WGS sequence"/>
</dbReference>
<feature type="compositionally biased region" description="Basic residues" evidence="1">
    <location>
        <begin position="15"/>
        <end position="25"/>
    </location>
</feature>
<dbReference type="Gene3D" id="3.40.190.10">
    <property type="entry name" value="Periplasmic binding protein-like II"/>
    <property type="match status" value="2"/>
</dbReference>
<evidence type="ECO:0000313" key="2">
    <source>
        <dbReference type="EMBL" id="MEO3714515.1"/>
    </source>
</evidence>
<protein>
    <submittedName>
        <fullName evidence="2">Transporter substrate-binding domain-containing protein</fullName>
    </submittedName>
</protein>
<dbReference type="EMBL" id="JBDPZC010000008">
    <property type="protein sequence ID" value="MEO3714515.1"/>
    <property type="molecule type" value="Genomic_DNA"/>
</dbReference>
<evidence type="ECO:0000313" key="3">
    <source>
        <dbReference type="Proteomes" id="UP001462640"/>
    </source>
</evidence>
<reference evidence="2 3" key="1">
    <citation type="submission" date="2024-05" db="EMBL/GenBank/DDBJ databases">
        <title>Roseateles sp. 2.12 16S ribosomal RNA gene Genome sequencing and assembly.</title>
        <authorList>
            <person name="Woo H."/>
        </authorList>
    </citation>
    <scope>NUCLEOTIDE SEQUENCE [LARGE SCALE GENOMIC DNA]</scope>
    <source>
        <strain evidence="2 3">2.12</strain>
    </source>
</reference>
<comment type="caution">
    <text evidence="2">The sequence shown here is derived from an EMBL/GenBank/DDBJ whole genome shotgun (WGS) entry which is preliminary data.</text>
</comment>
<evidence type="ECO:0000256" key="1">
    <source>
        <dbReference type="SAM" id="MobiDB-lite"/>
    </source>
</evidence>
<dbReference type="RefSeq" id="WP_347611606.1">
    <property type="nucleotide sequence ID" value="NZ_JBDPZC010000008.1"/>
</dbReference>
<sequence length="285" mass="31245">MAAAPLPPTLPGPRPHSHPHARQRRRSAWAAALQLGLACGLALALPAGTARAMELVSADFPSLISPQGRDAPGPLGEFLVLLCERTGWDLHPHFYPFARATLMARTGRQVLMAPLARTPEREGQYRWLVPLYTQRYALMGLRSRWPKGIDEALARQSKVLTLRGALSTESLQKQGYRQVSQEPDYEQILRRMGDGSATLLYGAIPAVIGAIRAAGQDPRDWVEGPSYDQSEIWLVGSPDLQERQVQALQEAYERLKREGDHQRLLQRIGLVPANGTGTGSGPGGL</sequence>
<feature type="region of interest" description="Disordered" evidence="1">
    <location>
        <begin position="1"/>
        <end position="25"/>
    </location>
</feature>
<organism evidence="2 3">
    <name type="scientific">Roseateles flavus</name>
    <dbReference type="NCBI Taxonomy" id="3149041"/>
    <lineage>
        <taxon>Bacteria</taxon>
        <taxon>Pseudomonadati</taxon>
        <taxon>Pseudomonadota</taxon>
        <taxon>Betaproteobacteria</taxon>
        <taxon>Burkholderiales</taxon>
        <taxon>Sphaerotilaceae</taxon>
        <taxon>Roseateles</taxon>
    </lineage>
</organism>
<dbReference type="SUPFAM" id="SSF53850">
    <property type="entry name" value="Periplasmic binding protein-like II"/>
    <property type="match status" value="1"/>
</dbReference>
<dbReference type="PANTHER" id="PTHR38834">
    <property type="entry name" value="PERIPLASMIC SUBSTRATE BINDING PROTEIN FAMILY 3"/>
    <property type="match status" value="1"/>
</dbReference>
<proteinExistence type="predicted"/>
<feature type="compositionally biased region" description="Pro residues" evidence="1">
    <location>
        <begin position="1"/>
        <end position="14"/>
    </location>
</feature>
<accession>A0ABV0GHK5</accession>
<keyword evidence="3" id="KW-1185">Reference proteome</keyword>